<dbReference type="GO" id="GO:0016020">
    <property type="term" value="C:membrane"/>
    <property type="evidence" value="ECO:0007669"/>
    <property type="project" value="UniProtKB-SubCell"/>
</dbReference>
<evidence type="ECO:0000256" key="3">
    <source>
        <dbReference type="ARBA" id="ARBA00022989"/>
    </source>
</evidence>
<dbReference type="AlphaFoldDB" id="A0A6B8LX46"/>
<evidence type="ECO:0000313" key="8">
    <source>
        <dbReference type="Proteomes" id="UP000422569"/>
    </source>
</evidence>
<organism evidence="7 8">
    <name type="scientific">Methylocystis parvus</name>
    <dbReference type="NCBI Taxonomy" id="134"/>
    <lineage>
        <taxon>Bacteria</taxon>
        <taxon>Pseudomonadati</taxon>
        <taxon>Pseudomonadota</taxon>
        <taxon>Alphaproteobacteria</taxon>
        <taxon>Hyphomicrobiales</taxon>
        <taxon>Methylocystaceae</taxon>
        <taxon>Methylocystis</taxon>
    </lineage>
</organism>
<gene>
    <name evidence="7" type="ORF">F7D14_05595</name>
</gene>
<dbReference type="Proteomes" id="UP000422569">
    <property type="component" value="Chromosome"/>
</dbReference>
<sequence>MIVFGLTGRVVFSLAISWILGVLFNFRTTGRLVFGSSDPRLLMRFVGVYFGLFWINAAGLRALEWAGLAPALGALALTPFIAATSYALMRDFVFSAVATRAQR</sequence>
<dbReference type="EMBL" id="CP044331">
    <property type="protein sequence ID" value="QGM96997.1"/>
    <property type="molecule type" value="Genomic_DNA"/>
</dbReference>
<evidence type="ECO:0000256" key="4">
    <source>
        <dbReference type="ARBA" id="ARBA00023136"/>
    </source>
</evidence>
<keyword evidence="4 5" id="KW-0472">Membrane</keyword>
<evidence type="ECO:0000256" key="1">
    <source>
        <dbReference type="ARBA" id="ARBA00004141"/>
    </source>
</evidence>
<reference evidence="7 8" key="1">
    <citation type="submission" date="2019-09" db="EMBL/GenBank/DDBJ databases">
        <title>Isolation and complete genome sequencing of Methylocystis species.</title>
        <authorList>
            <person name="Rumah B.L."/>
            <person name="Stead C.E."/>
            <person name="Stevens B.C."/>
            <person name="Minton N.P."/>
            <person name="Grosse-Honebrink A."/>
            <person name="Zhang Y."/>
        </authorList>
    </citation>
    <scope>NUCLEOTIDE SEQUENCE [LARGE SCALE GENOMIC DNA]</scope>
    <source>
        <strain evidence="7 8">BRCS2</strain>
    </source>
</reference>
<evidence type="ECO:0000313" key="7">
    <source>
        <dbReference type="EMBL" id="QGM96997.1"/>
    </source>
</evidence>
<feature type="domain" description="GtrA/DPMS transmembrane" evidence="6">
    <location>
        <begin position="7"/>
        <end position="94"/>
    </location>
</feature>
<dbReference type="KEGG" id="mpar:F7D14_05595"/>
<evidence type="ECO:0000259" key="6">
    <source>
        <dbReference type="Pfam" id="PF04138"/>
    </source>
</evidence>
<name>A0A6B8LX46_9HYPH</name>
<accession>A0A6B8LX46</accession>
<evidence type="ECO:0000256" key="2">
    <source>
        <dbReference type="ARBA" id="ARBA00022692"/>
    </source>
</evidence>
<keyword evidence="8" id="KW-1185">Reference proteome</keyword>
<feature type="transmembrane region" description="Helical" evidence="5">
    <location>
        <begin position="65"/>
        <end position="88"/>
    </location>
</feature>
<feature type="transmembrane region" description="Helical" evidence="5">
    <location>
        <begin position="6"/>
        <end position="26"/>
    </location>
</feature>
<dbReference type="GO" id="GO:0000271">
    <property type="term" value="P:polysaccharide biosynthetic process"/>
    <property type="evidence" value="ECO:0007669"/>
    <property type="project" value="InterPro"/>
</dbReference>
<proteinExistence type="predicted"/>
<evidence type="ECO:0000256" key="5">
    <source>
        <dbReference type="SAM" id="Phobius"/>
    </source>
</evidence>
<dbReference type="Pfam" id="PF04138">
    <property type="entry name" value="GtrA_DPMS_TM"/>
    <property type="match status" value="1"/>
</dbReference>
<protein>
    <recommendedName>
        <fullName evidence="6">GtrA/DPMS transmembrane domain-containing protein</fullName>
    </recommendedName>
</protein>
<feature type="transmembrane region" description="Helical" evidence="5">
    <location>
        <begin position="41"/>
        <end position="59"/>
    </location>
</feature>
<dbReference type="InterPro" id="IPR007267">
    <property type="entry name" value="GtrA_DPMS_TM"/>
</dbReference>
<keyword evidence="3 5" id="KW-1133">Transmembrane helix</keyword>
<keyword evidence="2 5" id="KW-0812">Transmembrane</keyword>
<comment type="subcellular location">
    <subcellularLocation>
        <location evidence="1">Membrane</location>
        <topology evidence="1">Multi-pass membrane protein</topology>
    </subcellularLocation>
</comment>